<dbReference type="AlphaFoldDB" id="A0A939BXU2"/>
<proteinExistence type="predicted"/>
<dbReference type="InterPro" id="IPR037165">
    <property type="entry name" value="AldOxase/xan_DH_Mopterin-bd_sf"/>
</dbReference>
<reference evidence="1" key="1">
    <citation type="submission" date="2021-01" db="EMBL/GenBank/DDBJ databases">
        <title>YIM 132084 draft genome.</title>
        <authorList>
            <person name="An D."/>
        </authorList>
    </citation>
    <scope>NUCLEOTIDE SEQUENCE</scope>
    <source>
        <strain evidence="1">YIM 132084</strain>
    </source>
</reference>
<evidence type="ECO:0000313" key="1">
    <source>
        <dbReference type="EMBL" id="MBM9465941.1"/>
    </source>
</evidence>
<protein>
    <submittedName>
        <fullName evidence="1">Molybdopterin-dependent oxidoreductase</fullName>
    </submittedName>
</protein>
<comment type="caution">
    <text evidence="1">The sequence shown here is derived from an EMBL/GenBank/DDBJ whole genome shotgun (WGS) entry which is preliminary data.</text>
</comment>
<sequence>MIGAGWCRRQRGRRLPEVFARNAQRSGWDARDPVPRSMRDGRWLVGWGAAGAFHVPARLFADVSVRLHADGTAVVRSSLQEVGVGVATATVAVLGVPRTGRCSPALPSRRAGRLRRSVSTTRSTASELSNVAIPANETPVEPEEMSGA</sequence>
<dbReference type="GO" id="GO:0016491">
    <property type="term" value="F:oxidoreductase activity"/>
    <property type="evidence" value="ECO:0007669"/>
    <property type="project" value="InterPro"/>
</dbReference>
<name>A0A939BXU2_9ACTN</name>
<gene>
    <name evidence="1" type="ORF">JL106_01440</name>
</gene>
<dbReference type="SUPFAM" id="SSF56003">
    <property type="entry name" value="Molybdenum cofactor-binding domain"/>
    <property type="match status" value="1"/>
</dbReference>
<organism evidence="1 2">
    <name type="scientific">Nakamurella leprariae</name>
    <dbReference type="NCBI Taxonomy" id="2803911"/>
    <lineage>
        <taxon>Bacteria</taxon>
        <taxon>Bacillati</taxon>
        <taxon>Actinomycetota</taxon>
        <taxon>Actinomycetes</taxon>
        <taxon>Nakamurellales</taxon>
        <taxon>Nakamurellaceae</taxon>
        <taxon>Nakamurella</taxon>
    </lineage>
</organism>
<dbReference type="Proteomes" id="UP000663792">
    <property type="component" value="Unassembled WGS sequence"/>
</dbReference>
<keyword evidence="2" id="KW-1185">Reference proteome</keyword>
<evidence type="ECO:0000313" key="2">
    <source>
        <dbReference type="Proteomes" id="UP000663792"/>
    </source>
</evidence>
<dbReference type="EMBL" id="JAERWK010000003">
    <property type="protein sequence ID" value="MBM9465941.1"/>
    <property type="molecule type" value="Genomic_DNA"/>
</dbReference>
<accession>A0A939BXU2</accession>